<evidence type="ECO:0000313" key="7">
    <source>
        <dbReference type="Proteomes" id="UP000182961"/>
    </source>
</evidence>
<dbReference type="SUPFAM" id="SSF50685">
    <property type="entry name" value="Barwin-like endoglucanases"/>
    <property type="match status" value="1"/>
</dbReference>
<evidence type="ECO:0000256" key="1">
    <source>
        <dbReference type="ARBA" id="ARBA00023239"/>
    </source>
</evidence>
<organism evidence="6 7">
    <name type="scientific">Flavobacterium succinicans</name>
    <dbReference type="NCBI Taxonomy" id="29536"/>
    <lineage>
        <taxon>Bacteria</taxon>
        <taxon>Pseudomonadati</taxon>
        <taxon>Bacteroidota</taxon>
        <taxon>Flavobacteriia</taxon>
        <taxon>Flavobacteriales</taxon>
        <taxon>Flavobacteriaceae</taxon>
        <taxon>Flavobacterium</taxon>
    </lineage>
</organism>
<sequence>MKKLLAVLFVFALILFGYSQNNTKEKVSSTKDSIKKEKINPLLTGLLKDSLFDPTVKYVLYKKNGHASYYADKFHGRKTASGQRFDMHKLTAAHKKIAFGTKIRVTNESNGKSVIVEVNDRGPFVKSREIDLSKKAFMAIASSKAAGSMKVTIETIIKK</sequence>
<dbReference type="CDD" id="cd22268">
    <property type="entry name" value="DPBB_RlpA-like"/>
    <property type="match status" value="1"/>
</dbReference>
<dbReference type="HAMAP" id="MF_02071">
    <property type="entry name" value="RlpA"/>
    <property type="match status" value="1"/>
</dbReference>
<dbReference type="AlphaFoldDB" id="A0A1I4RDA4"/>
<dbReference type="InterPro" id="IPR012997">
    <property type="entry name" value="RplA"/>
</dbReference>
<keyword evidence="7" id="KW-1185">Reference proteome</keyword>
<comment type="function">
    <text evidence="3">Lytic transglycosylase with a strong preference for naked glycan strands that lack stem peptides.</text>
</comment>
<keyword evidence="1 3" id="KW-0456">Lyase</keyword>
<gene>
    <name evidence="3" type="primary">rlpA</name>
    <name evidence="6" type="ORF">SAMN05444143_101311</name>
</gene>
<dbReference type="InterPro" id="IPR036908">
    <property type="entry name" value="RlpA-like_sf"/>
</dbReference>
<dbReference type="NCBIfam" id="TIGR00413">
    <property type="entry name" value="rlpA"/>
    <property type="match status" value="1"/>
</dbReference>
<dbReference type="Gene3D" id="2.40.40.10">
    <property type="entry name" value="RlpA-like domain"/>
    <property type="match status" value="1"/>
</dbReference>
<dbReference type="RefSeq" id="WP_024980684.1">
    <property type="nucleotide sequence ID" value="NZ_CBCRUM010000001.1"/>
</dbReference>
<dbReference type="Pfam" id="PF03330">
    <property type="entry name" value="DPBB_1"/>
    <property type="match status" value="1"/>
</dbReference>
<dbReference type="InterPro" id="IPR009009">
    <property type="entry name" value="RlpA-like_DPBB"/>
</dbReference>
<evidence type="ECO:0000313" key="6">
    <source>
        <dbReference type="EMBL" id="SFM50185.1"/>
    </source>
</evidence>
<dbReference type="PANTHER" id="PTHR34183:SF1">
    <property type="entry name" value="ENDOLYTIC PEPTIDOGLYCAN TRANSGLYCOSYLASE RLPA"/>
    <property type="match status" value="1"/>
</dbReference>
<evidence type="ECO:0000256" key="3">
    <source>
        <dbReference type="HAMAP-Rule" id="MF_02071"/>
    </source>
</evidence>
<dbReference type="EMBL" id="FOUT01000001">
    <property type="protein sequence ID" value="SFM50185.1"/>
    <property type="molecule type" value="Genomic_DNA"/>
</dbReference>
<dbReference type="GO" id="GO:0008932">
    <property type="term" value="F:lytic endotransglycosylase activity"/>
    <property type="evidence" value="ECO:0007669"/>
    <property type="project" value="UniProtKB-UniRule"/>
</dbReference>
<evidence type="ECO:0000259" key="5">
    <source>
        <dbReference type="Pfam" id="PF03330"/>
    </source>
</evidence>
<dbReference type="Proteomes" id="UP000182961">
    <property type="component" value="Unassembled WGS sequence"/>
</dbReference>
<accession>A0A1I4RDA4</accession>
<dbReference type="PANTHER" id="PTHR34183">
    <property type="entry name" value="ENDOLYTIC PEPTIDOGLYCAN TRANSGLYCOSYLASE RLPA"/>
    <property type="match status" value="1"/>
</dbReference>
<proteinExistence type="inferred from homology"/>
<evidence type="ECO:0000256" key="2">
    <source>
        <dbReference type="ARBA" id="ARBA00023316"/>
    </source>
</evidence>
<dbReference type="GO" id="GO:0071555">
    <property type="term" value="P:cell wall organization"/>
    <property type="evidence" value="ECO:0007669"/>
    <property type="project" value="UniProtKB-KW"/>
</dbReference>
<dbReference type="eggNOG" id="COG0797">
    <property type="taxonomic scope" value="Bacteria"/>
</dbReference>
<comment type="similarity">
    <text evidence="3 4">Belongs to the RlpA family.</text>
</comment>
<keyword evidence="6" id="KW-0449">Lipoprotein</keyword>
<evidence type="ECO:0000256" key="4">
    <source>
        <dbReference type="RuleBase" id="RU003495"/>
    </source>
</evidence>
<dbReference type="EC" id="4.2.2.-" evidence="3"/>
<protein>
    <recommendedName>
        <fullName evidence="3">Probable endolytic peptidoglycan transglycosylase RlpA</fullName>
        <ecNumber evidence="3">4.2.2.-</ecNumber>
    </recommendedName>
</protein>
<name>A0A1I4RDA4_9FLAO</name>
<dbReference type="GO" id="GO:0000270">
    <property type="term" value="P:peptidoglycan metabolic process"/>
    <property type="evidence" value="ECO:0007669"/>
    <property type="project" value="UniProtKB-UniRule"/>
</dbReference>
<reference evidence="7" key="1">
    <citation type="submission" date="2016-10" db="EMBL/GenBank/DDBJ databases">
        <authorList>
            <person name="Varghese N."/>
            <person name="Submissions S."/>
        </authorList>
    </citation>
    <scope>NUCLEOTIDE SEQUENCE [LARGE SCALE GENOMIC DNA]</scope>
    <source>
        <strain evidence="7">DSM 4002</strain>
    </source>
</reference>
<feature type="domain" description="RlpA-like protein double-psi beta-barrel" evidence="5">
    <location>
        <begin position="63"/>
        <end position="152"/>
    </location>
</feature>
<dbReference type="InterPro" id="IPR034718">
    <property type="entry name" value="RlpA"/>
</dbReference>
<keyword evidence="2 3" id="KW-0961">Cell wall biogenesis/degradation</keyword>